<dbReference type="PANTHER" id="PTHR36509:SF2">
    <property type="entry name" value="BLL3101 PROTEIN"/>
    <property type="match status" value="1"/>
</dbReference>
<dbReference type="Pfam" id="PF06863">
    <property type="entry name" value="DUF1254"/>
    <property type="match status" value="1"/>
</dbReference>
<sequence>MRMKLKLLATVLVGAALTAGYQYLAVPDLQKKDPDAGLSRDEIRQRDERAQENWAYSLGLQAYVWGLPLTITDRERLLRLNERKLKFVTERQICPCAPINQIGHMTKLATSQDELPYTPNNDTIYSGVMLELKDDPVILSLPDVQDRYWSVQVADAYLENLPYIGTRATQGKGGHYLFAGPDWQGEVPTGVELRRLSTNSGALALRYGVSKEDPQDLPRVLELQKQVHTTSLSNWGKPDGFGKVTTVKMSRKEYSGDLALFERMVDLLNENPPRSEQRAAVSMFQSIGIELGKPFDASRLHPATVAGLKRALADSQDLMTWKVKYRGTPYPTRWNNLHEGSYGFHFINRAEGALEGLMVHDREEGVYFSTYEDGTGQLLDGQQRYILHFERDALPQLQDKGFWSITLYGTNFQLVDNAIDRYSIGDRTPGLTYNPDGSLTLYIQHQPPTGLESNWLPSPDKGLFRLNYRIYLPDEKTRNPKTLQQFIPPIQPQARS</sequence>
<dbReference type="InterPro" id="IPR037049">
    <property type="entry name" value="DUF1214_C_sf"/>
</dbReference>
<feature type="domain" description="DUF1214" evidence="2">
    <location>
        <begin position="364"/>
        <end position="474"/>
    </location>
</feature>
<dbReference type="Gene3D" id="2.60.40.1610">
    <property type="entry name" value="Domain of unknown function DUF1254"/>
    <property type="match status" value="1"/>
</dbReference>
<keyword evidence="1" id="KW-0732">Signal</keyword>
<name>A0A2W5CNK8_9PSED</name>
<protein>
    <submittedName>
        <fullName evidence="4">DUF1254 domain-containing protein</fullName>
    </submittedName>
</protein>
<dbReference type="Proteomes" id="UP000249198">
    <property type="component" value="Unassembled WGS sequence"/>
</dbReference>
<dbReference type="InterPro" id="IPR010679">
    <property type="entry name" value="DUF1254"/>
</dbReference>
<evidence type="ECO:0000259" key="2">
    <source>
        <dbReference type="Pfam" id="PF06742"/>
    </source>
</evidence>
<dbReference type="InterPro" id="IPR037050">
    <property type="entry name" value="DUF1254_sf"/>
</dbReference>
<gene>
    <name evidence="4" type="ORF">DI599_21555</name>
</gene>
<dbReference type="SUPFAM" id="SSF160935">
    <property type="entry name" value="VPA0735-like"/>
    <property type="match status" value="1"/>
</dbReference>
<evidence type="ECO:0000313" key="4">
    <source>
        <dbReference type="EMBL" id="PZP20751.1"/>
    </source>
</evidence>
<dbReference type="InterPro" id="IPR010621">
    <property type="entry name" value="DUF1214"/>
</dbReference>
<evidence type="ECO:0000259" key="3">
    <source>
        <dbReference type="Pfam" id="PF06863"/>
    </source>
</evidence>
<feature type="domain" description="DUF1254" evidence="3">
    <location>
        <begin position="99"/>
        <end position="230"/>
    </location>
</feature>
<reference evidence="4 5" key="1">
    <citation type="submission" date="2017-08" db="EMBL/GenBank/DDBJ databases">
        <title>Infants hospitalized years apart are colonized by the same room-sourced microbial strains.</title>
        <authorList>
            <person name="Brooks B."/>
            <person name="Olm M.R."/>
            <person name="Firek B.A."/>
            <person name="Baker R."/>
            <person name="Thomas B.C."/>
            <person name="Morowitz M.J."/>
            <person name="Banfield J.F."/>
        </authorList>
    </citation>
    <scope>NUCLEOTIDE SEQUENCE [LARGE SCALE GENOMIC DNA]</scope>
    <source>
        <strain evidence="4">S2_009_000_R2_77</strain>
    </source>
</reference>
<feature type="chain" id="PRO_5015967972" evidence="1">
    <location>
        <begin position="25"/>
        <end position="496"/>
    </location>
</feature>
<dbReference type="PANTHER" id="PTHR36509">
    <property type="entry name" value="BLL3101 PROTEIN"/>
    <property type="match status" value="1"/>
</dbReference>
<comment type="caution">
    <text evidence="4">The sequence shown here is derived from an EMBL/GenBank/DDBJ whole genome shotgun (WGS) entry which is preliminary data.</text>
</comment>
<dbReference type="Pfam" id="PF06742">
    <property type="entry name" value="DUF1214"/>
    <property type="match status" value="1"/>
</dbReference>
<dbReference type="Gene3D" id="2.60.120.600">
    <property type="entry name" value="Domain of unknown function DUF1214, C-terminal domain"/>
    <property type="match status" value="1"/>
</dbReference>
<proteinExistence type="predicted"/>
<organism evidence="4 5">
    <name type="scientific">Pseudomonas kuykendallii</name>
    <dbReference type="NCBI Taxonomy" id="1007099"/>
    <lineage>
        <taxon>Bacteria</taxon>
        <taxon>Pseudomonadati</taxon>
        <taxon>Pseudomonadota</taxon>
        <taxon>Gammaproteobacteria</taxon>
        <taxon>Pseudomonadales</taxon>
        <taxon>Pseudomonadaceae</taxon>
        <taxon>Pseudomonas</taxon>
    </lineage>
</organism>
<dbReference type="AlphaFoldDB" id="A0A2W5CNK8"/>
<evidence type="ECO:0000256" key="1">
    <source>
        <dbReference type="SAM" id="SignalP"/>
    </source>
</evidence>
<evidence type="ECO:0000313" key="5">
    <source>
        <dbReference type="Proteomes" id="UP000249198"/>
    </source>
</evidence>
<accession>A0A2W5CNK8</accession>
<dbReference type="EMBL" id="QFOH01000046">
    <property type="protein sequence ID" value="PZP20751.1"/>
    <property type="molecule type" value="Genomic_DNA"/>
</dbReference>
<feature type="signal peptide" evidence="1">
    <location>
        <begin position="1"/>
        <end position="24"/>
    </location>
</feature>